<gene>
    <name evidence="1" type="ORF">METZ01_LOCUS447304</name>
</gene>
<name>A0A382ZGP0_9ZZZZ</name>
<evidence type="ECO:0000313" key="1">
    <source>
        <dbReference type="EMBL" id="SVD94450.1"/>
    </source>
</evidence>
<protein>
    <submittedName>
        <fullName evidence="1">Uncharacterized protein</fullName>
    </submittedName>
</protein>
<organism evidence="1">
    <name type="scientific">marine metagenome</name>
    <dbReference type="NCBI Taxonomy" id="408172"/>
    <lineage>
        <taxon>unclassified sequences</taxon>
        <taxon>metagenomes</taxon>
        <taxon>ecological metagenomes</taxon>
    </lineage>
</organism>
<dbReference type="PROSITE" id="PS51257">
    <property type="entry name" value="PROKAR_LIPOPROTEIN"/>
    <property type="match status" value="1"/>
</dbReference>
<proteinExistence type="predicted"/>
<accession>A0A382ZGP0</accession>
<reference evidence="1" key="1">
    <citation type="submission" date="2018-05" db="EMBL/GenBank/DDBJ databases">
        <authorList>
            <person name="Lanie J.A."/>
            <person name="Ng W.-L."/>
            <person name="Kazmierczak K.M."/>
            <person name="Andrzejewski T.M."/>
            <person name="Davidsen T.M."/>
            <person name="Wayne K.J."/>
            <person name="Tettelin H."/>
            <person name="Glass J.I."/>
            <person name="Rusch D."/>
            <person name="Podicherti R."/>
            <person name="Tsui H.-C.T."/>
            <person name="Winkler M.E."/>
        </authorList>
    </citation>
    <scope>NUCLEOTIDE SEQUENCE</scope>
</reference>
<sequence length="206" mass="22376">MRYLVILLVVIIPVLFTSCDEALLSELDTVAAENEEQAVADSLLNARLDSLLTIILDQQDARIDSLLTIIIDQQAYIDSLNNAQHVADSLDNLTLQAYIDSLINAGNVSDSLIQVYVDSLITVQNTNNATQLALIEAQQTTLTALANSALSAGFVETQVYSESFTINNTHNIIWKDVDLSSVVGNKTSAVLIKINQQSSNGNQILL</sequence>
<dbReference type="EMBL" id="UINC01183612">
    <property type="protein sequence ID" value="SVD94450.1"/>
    <property type="molecule type" value="Genomic_DNA"/>
</dbReference>
<feature type="non-terminal residue" evidence="1">
    <location>
        <position position="206"/>
    </location>
</feature>
<dbReference type="AlphaFoldDB" id="A0A382ZGP0"/>